<evidence type="ECO:0000313" key="1">
    <source>
        <dbReference type="EMBL" id="RCI03437.1"/>
    </source>
</evidence>
<feature type="non-terminal residue" evidence="1">
    <location>
        <position position="1"/>
    </location>
</feature>
<keyword evidence="2" id="KW-1185">Reference proteome</keyword>
<dbReference type="OrthoDB" id="2301921at2759"/>
<gene>
    <name evidence="1" type="ORF">CU098_002260</name>
</gene>
<reference evidence="1 2" key="1">
    <citation type="journal article" date="2018" name="G3 (Bethesda)">
        <title>Phylogenetic and Phylogenomic Definition of Rhizopus Species.</title>
        <authorList>
            <person name="Gryganskyi A.P."/>
            <person name="Golan J."/>
            <person name="Dolatabadi S."/>
            <person name="Mondo S."/>
            <person name="Robb S."/>
            <person name="Idnurm A."/>
            <person name="Muszewska A."/>
            <person name="Steczkiewicz K."/>
            <person name="Masonjones S."/>
            <person name="Liao H.L."/>
            <person name="Gajdeczka M.T."/>
            <person name="Anike F."/>
            <person name="Vuek A."/>
            <person name="Anishchenko I.M."/>
            <person name="Voigt K."/>
            <person name="de Hoog G.S."/>
            <person name="Smith M.E."/>
            <person name="Heitman J."/>
            <person name="Vilgalys R."/>
            <person name="Stajich J.E."/>
        </authorList>
    </citation>
    <scope>NUCLEOTIDE SEQUENCE [LARGE SCALE GENOMIC DNA]</scope>
    <source>
        <strain evidence="1 2">LSU 92-RS-03</strain>
    </source>
</reference>
<sequence>SFPTDSKIFTSKFFMTVYEAVFLALRITVEDTCRESMTLLLVTANNYFMLKEISVAVDEEEAVKENRDLSNFAATSYMGNADEEEYTGLIFDDINLGEVFDWEEEVESFIKKLKNSVRYQPATKKRLTSRSLIFNKFQKVSASARISKE</sequence>
<accession>A0A367KMN1</accession>
<dbReference type="AlphaFoldDB" id="A0A367KMN1"/>
<proteinExistence type="predicted"/>
<dbReference type="Proteomes" id="UP000253551">
    <property type="component" value="Unassembled WGS sequence"/>
</dbReference>
<dbReference type="EMBL" id="PJQM01001020">
    <property type="protein sequence ID" value="RCI03437.1"/>
    <property type="molecule type" value="Genomic_DNA"/>
</dbReference>
<name>A0A367KMN1_RHIST</name>
<comment type="caution">
    <text evidence="1">The sequence shown here is derived from an EMBL/GenBank/DDBJ whole genome shotgun (WGS) entry which is preliminary data.</text>
</comment>
<organism evidence="1 2">
    <name type="scientific">Rhizopus stolonifer</name>
    <name type="common">Rhizopus nigricans</name>
    <dbReference type="NCBI Taxonomy" id="4846"/>
    <lineage>
        <taxon>Eukaryota</taxon>
        <taxon>Fungi</taxon>
        <taxon>Fungi incertae sedis</taxon>
        <taxon>Mucoromycota</taxon>
        <taxon>Mucoromycotina</taxon>
        <taxon>Mucoromycetes</taxon>
        <taxon>Mucorales</taxon>
        <taxon>Mucorineae</taxon>
        <taxon>Rhizopodaceae</taxon>
        <taxon>Rhizopus</taxon>
    </lineage>
</organism>
<protein>
    <submittedName>
        <fullName evidence="1">Uncharacterized protein</fullName>
    </submittedName>
</protein>
<evidence type="ECO:0000313" key="2">
    <source>
        <dbReference type="Proteomes" id="UP000253551"/>
    </source>
</evidence>